<dbReference type="InterPro" id="IPR000073">
    <property type="entry name" value="AB_hydrolase_1"/>
</dbReference>
<keyword evidence="2" id="KW-0378">Hydrolase</keyword>
<dbReference type="GO" id="GO:0016787">
    <property type="term" value="F:hydrolase activity"/>
    <property type="evidence" value="ECO:0007669"/>
    <property type="project" value="UniProtKB-KW"/>
</dbReference>
<evidence type="ECO:0000256" key="1">
    <source>
        <dbReference type="ARBA" id="ARBA00010088"/>
    </source>
</evidence>
<dbReference type="OMA" id="TEPATQC"/>
<dbReference type="PANTHER" id="PTHR43248">
    <property type="entry name" value="2-SUCCINYL-6-HYDROXY-2,4-CYCLOHEXADIENE-1-CARBOXYLATE SYNTHASE"/>
    <property type="match status" value="1"/>
</dbReference>
<dbReference type="AlphaFoldDB" id="J0LJQ9"/>
<sequence>MVPAIFPIALVALVAFSDVAQAQQALPFSPCDGNEDLQCGFISVPRDYRNASAARTEIAIARYPATDKENRIGTLFIDPGGPGASGIEFAFAIAKPLSKLFLGRYDIVGLDPRGVGRTRPAVACFPTLADDQIFHAGTPLVQSFEIPPGDPASPESRAVILQQMREWLAASEAMFDVCQDAPESEDLVHMSTATVVRDLDYMTTVLDGAGALINYWGVSYGTLIGSYLVNMFPERVGRVAIDGVINPDQWANQPGYKLLDTWMHKTEAAFDYILASCGTAGPEMCALAHRKGETAREIGHKIDGFLAELYARPVAVPHTPRPSIITSGMARALLYQTTNSPKFFPRVAAAVASAINGNFTDLASMTIAPIVFPSVRVPGDHAASIVSCLDAPPYDPDRSDTWPTVEALTDDAIERLRTLSPRFGLSPMLFERHGACQYLSKVAQQLPERFTGPFNHTLRNLILIVNGDLDPLTPLINAQYVNKQLGKSSRLVIQTDSPAHTSFFFGPSLCVGRAYREHFVYGRLPGASETVCQGDQTVFDTDASHVSVPDLERDAGESDLRAVVKELSQVFYNWQSPGLPP</sequence>
<dbReference type="InterPro" id="IPR051601">
    <property type="entry name" value="Serine_prot/Carboxylest_S33"/>
</dbReference>
<keyword evidence="7" id="KW-1185">Reference proteome</keyword>
<organism evidence="6 7">
    <name type="scientific">Auricularia subglabra (strain TFB-10046 / SS5)</name>
    <name type="common">White-rot fungus</name>
    <name type="synonym">Auricularia delicata (strain TFB10046)</name>
    <dbReference type="NCBI Taxonomy" id="717982"/>
    <lineage>
        <taxon>Eukaryota</taxon>
        <taxon>Fungi</taxon>
        <taxon>Dikarya</taxon>
        <taxon>Basidiomycota</taxon>
        <taxon>Agaricomycotina</taxon>
        <taxon>Agaricomycetes</taxon>
        <taxon>Auriculariales</taxon>
        <taxon>Auriculariaceae</taxon>
        <taxon>Auricularia</taxon>
    </lineage>
</organism>
<keyword evidence="3" id="KW-0732">Signal</keyword>
<proteinExistence type="inferred from homology"/>
<feature type="domain" description="AB hydrolase-1" evidence="4">
    <location>
        <begin position="77"/>
        <end position="250"/>
    </location>
</feature>
<dbReference type="InParanoid" id="J0LJQ9"/>
<evidence type="ECO:0000259" key="4">
    <source>
        <dbReference type="Pfam" id="PF00561"/>
    </source>
</evidence>
<dbReference type="Pfam" id="PF00561">
    <property type="entry name" value="Abhydrolase_1"/>
    <property type="match status" value="1"/>
</dbReference>
<dbReference type="InterPro" id="IPR013595">
    <property type="entry name" value="Pept_S33_TAP-like_C"/>
</dbReference>
<dbReference type="SUPFAM" id="SSF53474">
    <property type="entry name" value="alpha/beta-Hydrolases"/>
    <property type="match status" value="1"/>
</dbReference>
<name>J0LJQ9_AURST</name>
<feature type="domain" description="Peptidase S33 tripeptidyl aminopeptidase-like C-terminal" evidence="5">
    <location>
        <begin position="459"/>
        <end position="532"/>
    </location>
</feature>
<feature type="chain" id="PRO_5003735836" description="Alpha/beta-hydrolase" evidence="3">
    <location>
        <begin position="23"/>
        <end position="581"/>
    </location>
</feature>
<dbReference type="KEGG" id="adl:AURDEDRAFT_186814"/>
<evidence type="ECO:0000256" key="2">
    <source>
        <dbReference type="ARBA" id="ARBA00022801"/>
    </source>
</evidence>
<evidence type="ECO:0000256" key="3">
    <source>
        <dbReference type="SAM" id="SignalP"/>
    </source>
</evidence>
<feature type="signal peptide" evidence="3">
    <location>
        <begin position="1"/>
        <end position="22"/>
    </location>
</feature>
<accession>J0LJQ9</accession>
<evidence type="ECO:0000259" key="5">
    <source>
        <dbReference type="Pfam" id="PF08386"/>
    </source>
</evidence>
<reference evidence="7" key="1">
    <citation type="journal article" date="2012" name="Science">
        <title>The Paleozoic origin of enzymatic lignin decomposition reconstructed from 31 fungal genomes.</title>
        <authorList>
            <person name="Floudas D."/>
            <person name="Binder M."/>
            <person name="Riley R."/>
            <person name="Barry K."/>
            <person name="Blanchette R.A."/>
            <person name="Henrissat B."/>
            <person name="Martinez A.T."/>
            <person name="Otillar R."/>
            <person name="Spatafora J.W."/>
            <person name="Yadav J.S."/>
            <person name="Aerts A."/>
            <person name="Benoit I."/>
            <person name="Boyd A."/>
            <person name="Carlson A."/>
            <person name="Copeland A."/>
            <person name="Coutinho P.M."/>
            <person name="de Vries R.P."/>
            <person name="Ferreira P."/>
            <person name="Findley K."/>
            <person name="Foster B."/>
            <person name="Gaskell J."/>
            <person name="Glotzer D."/>
            <person name="Gorecki P."/>
            <person name="Heitman J."/>
            <person name="Hesse C."/>
            <person name="Hori C."/>
            <person name="Igarashi K."/>
            <person name="Jurgens J.A."/>
            <person name="Kallen N."/>
            <person name="Kersten P."/>
            <person name="Kohler A."/>
            <person name="Kuees U."/>
            <person name="Kumar T.K.A."/>
            <person name="Kuo A."/>
            <person name="LaButti K."/>
            <person name="Larrondo L.F."/>
            <person name="Lindquist E."/>
            <person name="Ling A."/>
            <person name="Lombard V."/>
            <person name="Lucas S."/>
            <person name="Lundell T."/>
            <person name="Martin R."/>
            <person name="McLaughlin D.J."/>
            <person name="Morgenstern I."/>
            <person name="Morin E."/>
            <person name="Murat C."/>
            <person name="Nagy L.G."/>
            <person name="Nolan M."/>
            <person name="Ohm R.A."/>
            <person name="Patyshakuliyeva A."/>
            <person name="Rokas A."/>
            <person name="Ruiz-Duenas F.J."/>
            <person name="Sabat G."/>
            <person name="Salamov A."/>
            <person name="Samejima M."/>
            <person name="Schmutz J."/>
            <person name="Slot J.C."/>
            <person name="St John F."/>
            <person name="Stenlid J."/>
            <person name="Sun H."/>
            <person name="Sun S."/>
            <person name="Syed K."/>
            <person name="Tsang A."/>
            <person name="Wiebenga A."/>
            <person name="Young D."/>
            <person name="Pisabarro A."/>
            <person name="Eastwood D.C."/>
            <person name="Martin F."/>
            <person name="Cullen D."/>
            <person name="Grigoriev I.V."/>
            <person name="Hibbett D.S."/>
        </authorList>
    </citation>
    <scope>NUCLEOTIDE SEQUENCE [LARGE SCALE GENOMIC DNA]</scope>
    <source>
        <strain evidence="7">TFB10046</strain>
    </source>
</reference>
<protein>
    <recommendedName>
        <fullName evidence="8">Alpha/beta-hydrolase</fullName>
    </recommendedName>
</protein>
<dbReference type="PANTHER" id="PTHR43248:SF25">
    <property type="entry name" value="AB HYDROLASE-1 DOMAIN-CONTAINING PROTEIN-RELATED"/>
    <property type="match status" value="1"/>
</dbReference>
<dbReference type="InterPro" id="IPR029058">
    <property type="entry name" value="AB_hydrolase_fold"/>
</dbReference>
<dbReference type="Gene3D" id="3.40.50.1820">
    <property type="entry name" value="alpha/beta hydrolase"/>
    <property type="match status" value="1"/>
</dbReference>
<evidence type="ECO:0000313" key="6">
    <source>
        <dbReference type="EMBL" id="EJD40845.1"/>
    </source>
</evidence>
<dbReference type="EMBL" id="JH687798">
    <property type="protein sequence ID" value="EJD40845.1"/>
    <property type="molecule type" value="Genomic_DNA"/>
</dbReference>
<dbReference type="OrthoDB" id="425534at2759"/>
<dbReference type="eggNOG" id="ENOG502SK8U">
    <property type="taxonomic scope" value="Eukaryota"/>
</dbReference>
<comment type="similarity">
    <text evidence="1">Belongs to the peptidase S33 family.</text>
</comment>
<evidence type="ECO:0000313" key="7">
    <source>
        <dbReference type="Proteomes" id="UP000006514"/>
    </source>
</evidence>
<gene>
    <name evidence="6" type="ORF">AURDEDRAFT_186814</name>
</gene>
<dbReference type="Proteomes" id="UP000006514">
    <property type="component" value="Unassembled WGS sequence"/>
</dbReference>
<dbReference type="Pfam" id="PF08386">
    <property type="entry name" value="Abhydrolase_4"/>
    <property type="match status" value="1"/>
</dbReference>
<evidence type="ECO:0008006" key="8">
    <source>
        <dbReference type="Google" id="ProtNLM"/>
    </source>
</evidence>